<dbReference type="Gene3D" id="4.10.240.10">
    <property type="entry name" value="Zn(2)-C6 fungal-type DNA-binding domain"/>
    <property type="match status" value="1"/>
</dbReference>
<dbReference type="GO" id="GO:0000981">
    <property type="term" value="F:DNA-binding transcription factor activity, RNA polymerase II-specific"/>
    <property type="evidence" value="ECO:0007669"/>
    <property type="project" value="InterPro"/>
</dbReference>
<evidence type="ECO:0000256" key="2">
    <source>
        <dbReference type="SAM" id="MobiDB-lite"/>
    </source>
</evidence>
<accession>A0A8H4UA65</accession>
<dbReference type="PANTHER" id="PTHR47256">
    <property type="entry name" value="ZN(II)2CYS6 TRANSCRIPTION FACTOR (EUROFUNG)-RELATED"/>
    <property type="match status" value="1"/>
</dbReference>
<dbReference type="Proteomes" id="UP000622797">
    <property type="component" value="Unassembled WGS sequence"/>
</dbReference>
<dbReference type="EMBL" id="JABEXW010000060">
    <property type="protein sequence ID" value="KAF4972339.1"/>
    <property type="molecule type" value="Genomic_DNA"/>
</dbReference>
<evidence type="ECO:0000313" key="3">
    <source>
        <dbReference type="EMBL" id="KAF4972339.1"/>
    </source>
</evidence>
<dbReference type="CDD" id="cd12148">
    <property type="entry name" value="fungal_TF_MHR"/>
    <property type="match status" value="1"/>
</dbReference>
<gene>
    <name evidence="3" type="ORF">FSARC_1061</name>
</gene>
<dbReference type="InterPro" id="IPR036864">
    <property type="entry name" value="Zn2-C6_fun-type_DNA-bd_sf"/>
</dbReference>
<organism evidence="3 4">
    <name type="scientific">Fusarium sarcochroum</name>
    <dbReference type="NCBI Taxonomy" id="1208366"/>
    <lineage>
        <taxon>Eukaryota</taxon>
        <taxon>Fungi</taxon>
        <taxon>Dikarya</taxon>
        <taxon>Ascomycota</taxon>
        <taxon>Pezizomycotina</taxon>
        <taxon>Sordariomycetes</taxon>
        <taxon>Hypocreomycetidae</taxon>
        <taxon>Hypocreales</taxon>
        <taxon>Nectriaceae</taxon>
        <taxon>Fusarium</taxon>
        <taxon>Fusarium lateritium species complex</taxon>
    </lineage>
</organism>
<dbReference type="OrthoDB" id="2943660at2759"/>
<dbReference type="InterPro" id="IPR001138">
    <property type="entry name" value="Zn2Cys6_DnaBD"/>
</dbReference>
<reference evidence="3" key="2">
    <citation type="submission" date="2020-05" db="EMBL/GenBank/DDBJ databases">
        <authorList>
            <person name="Kim H.-S."/>
            <person name="Proctor R.H."/>
            <person name="Brown D.W."/>
        </authorList>
    </citation>
    <scope>NUCLEOTIDE SEQUENCE</scope>
    <source>
        <strain evidence="3">NRRL 20472</strain>
    </source>
</reference>
<evidence type="ECO:0000313" key="4">
    <source>
        <dbReference type="Proteomes" id="UP000622797"/>
    </source>
</evidence>
<dbReference type="PANTHER" id="PTHR47256:SF1">
    <property type="entry name" value="ZN(II)2CYS6 TRANSCRIPTION FACTOR (EUROFUNG)"/>
    <property type="match status" value="1"/>
</dbReference>
<keyword evidence="4" id="KW-1185">Reference proteome</keyword>
<evidence type="ECO:0000256" key="1">
    <source>
        <dbReference type="ARBA" id="ARBA00023242"/>
    </source>
</evidence>
<name>A0A8H4UA65_9HYPO</name>
<feature type="region of interest" description="Disordered" evidence="2">
    <location>
        <begin position="1"/>
        <end position="40"/>
    </location>
</feature>
<sequence>MEPQKPKLVPILPAHHTTGAANDGLDDDRATPNRSSSVATRARRRALVAVAFTQCDGKKPNCSRCSSKSEPCSYEAPPIPMAVKKKYDSVMLENKQYRELFNAIHKKPDHEAREIFNRLRTSNQPLSVLESVRQAEVLLPSPATSAWMSDPQLARLEQKALQSSAIQVPAKPWTVIAGDGIVSELVTDFFTWDNSYMFPVVDRATFVDEMKAGDPASAQWCSALLLIVERAKKFGIMTGQNLAERFLVEAKGLLDREQGRASVPTVQALMLMYLATTVLAYFYYQPSTIRPPNVPKPLSILTFTHKGNIDILDRPWDKSSALIPQVPGILAAACALSELFYEIMHYLTSSNTTQGSEADLHNRRLFYSRLRQLRHDMPRQLILEHNPTPATYFLRMDENEIAYTLLQGIPLNTPFGAPYNLTVKDICIQHCQYDTDIMESYIQNWPIDSLIAHQLYISMQALVPILDDPVARDLFVRDCLMAHLSTCNIRLSGILLQATQAFAWAIKKSIPEAARPYLEGWTQEVVEEDLPISFALPQHKEIRKLLASDVTIDGCSTGQLSTLIKRWALLSIAES</sequence>
<dbReference type="GO" id="GO:0008270">
    <property type="term" value="F:zinc ion binding"/>
    <property type="evidence" value="ECO:0007669"/>
    <property type="project" value="InterPro"/>
</dbReference>
<comment type="caution">
    <text evidence="3">The sequence shown here is derived from an EMBL/GenBank/DDBJ whole genome shotgun (WGS) entry which is preliminary data.</text>
</comment>
<dbReference type="CDD" id="cd00067">
    <property type="entry name" value="GAL4"/>
    <property type="match status" value="1"/>
</dbReference>
<keyword evidence="1" id="KW-0539">Nucleus</keyword>
<dbReference type="AlphaFoldDB" id="A0A8H4UA65"/>
<evidence type="ECO:0008006" key="5">
    <source>
        <dbReference type="Google" id="ProtNLM"/>
    </source>
</evidence>
<reference evidence="3" key="1">
    <citation type="journal article" date="2020" name="BMC Genomics">
        <title>Correction to: Identification and distribution of gene clusters required for synthesis of sphingolipid metabolism inhibitors in diverse species of the filamentous fungus Fusarium.</title>
        <authorList>
            <person name="Kim H.S."/>
            <person name="Lohmar J.M."/>
            <person name="Busman M."/>
            <person name="Brown D.W."/>
            <person name="Naumann T.A."/>
            <person name="Divon H.H."/>
            <person name="Lysoe E."/>
            <person name="Uhlig S."/>
            <person name="Proctor R.H."/>
        </authorList>
    </citation>
    <scope>NUCLEOTIDE SEQUENCE</scope>
    <source>
        <strain evidence="3">NRRL 20472</strain>
    </source>
</reference>
<proteinExistence type="predicted"/>
<dbReference type="InterPro" id="IPR053187">
    <property type="entry name" value="Notoamide_regulator"/>
</dbReference>
<protein>
    <recommendedName>
        <fullName evidence="5">Zn(2)-C6 fungal-type domain-containing protein</fullName>
    </recommendedName>
</protein>